<proteinExistence type="predicted"/>
<protein>
    <submittedName>
        <fullName evidence="1">Uncharacterized protein</fullName>
    </submittedName>
</protein>
<dbReference type="AlphaFoldDB" id="A0A401HQQ3"/>
<reference evidence="1 2" key="1">
    <citation type="journal article" date="2019" name="Int. J. Syst. Evol. Microbiol.">
        <title>Methanofervidicoccus abyssi gen. nov., sp. nov., a hydrogenotrophic methanogen, isolated from a hydrothermal vent chimney in the Mid-Cayman Spreading Center, the Caribbean Sea.</title>
        <authorList>
            <person name="Sakai S."/>
            <person name="Takaki Y."/>
            <person name="Miyazaki M."/>
            <person name="Ogawara M."/>
            <person name="Yanagawa K."/>
            <person name="Miyazaki J."/>
            <person name="Takai K."/>
        </authorList>
    </citation>
    <scope>NUCLEOTIDE SEQUENCE [LARGE SCALE GENOMIC DNA]</scope>
    <source>
        <strain evidence="1 2">HHB</strain>
    </source>
</reference>
<name>A0A401HQQ3_9EURY</name>
<comment type="caution">
    <text evidence="1">The sequence shown here is derived from an EMBL/GenBank/DDBJ whole genome shotgun (WGS) entry which is preliminary data.</text>
</comment>
<dbReference type="Proteomes" id="UP000290527">
    <property type="component" value="Unassembled WGS sequence"/>
</dbReference>
<accession>A0A401HQQ3</accession>
<gene>
    <name evidence="1" type="ORF">MHHB_P0775</name>
</gene>
<organism evidence="1 2">
    <name type="scientific">Methanofervidicoccus abyssi</name>
    <dbReference type="NCBI Taxonomy" id="2082189"/>
    <lineage>
        <taxon>Archaea</taxon>
        <taxon>Methanobacteriati</taxon>
        <taxon>Methanobacteriota</taxon>
        <taxon>Methanomada group</taxon>
        <taxon>Methanococci</taxon>
        <taxon>Methanococcales</taxon>
        <taxon>Methanofervidicoccus</taxon>
    </lineage>
</organism>
<keyword evidence="2" id="KW-1185">Reference proteome</keyword>
<evidence type="ECO:0000313" key="1">
    <source>
        <dbReference type="EMBL" id="GBF36545.1"/>
    </source>
</evidence>
<sequence>MSLILGDIMFEDEFKPATEKERLERAFLAQAAKLIVDKAWYDVNWEIYFRMLILFFFIKIKNSINTKIIYNIGFISLSL</sequence>
<evidence type="ECO:0000313" key="2">
    <source>
        <dbReference type="Proteomes" id="UP000290527"/>
    </source>
</evidence>
<dbReference type="EMBL" id="BFAX01000003">
    <property type="protein sequence ID" value="GBF36545.1"/>
    <property type="molecule type" value="Genomic_DNA"/>
</dbReference>